<dbReference type="InterPro" id="IPR039505">
    <property type="entry name" value="DRC1/2_N"/>
</dbReference>
<dbReference type="PANTHER" id="PTHR21625">
    <property type="entry name" value="NYD-SP28 PROTEIN"/>
    <property type="match status" value="1"/>
</dbReference>
<keyword evidence="2 3" id="KW-0175">Coiled coil</keyword>
<evidence type="ECO:0000256" key="2">
    <source>
        <dbReference type="ARBA" id="ARBA00023054"/>
    </source>
</evidence>
<dbReference type="STRING" id="104421.E2A978"/>
<evidence type="ECO:0000256" key="3">
    <source>
        <dbReference type="SAM" id="Coils"/>
    </source>
</evidence>
<dbReference type="EMBL" id="GL437711">
    <property type="protein sequence ID" value="EFN70063.1"/>
    <property type="molecule type" value="Genomic_DNA"/>
</dbReference>
<dbReference type="OMA" id="AKCLEIM"/>
<evidence type="ECO:0000256" key="4">
    <source>
        <dbReference type="SAM" id="MobiDB-lite"/>
    </source>
</evidence>
<sequence length="775" mass="91273">MNDKYSEFAEDSEEPSITSSDPNERKLARRIRIQRRLEALTKKTGPEDEEIVEKTPIEKQIFESFEVLEKLSVEGDEVVSCVKVANDARELQRRREEQKIRRELLKTLEEDEQECMKRYKEINAKWSNILASKDPLDIHAEMEAQNAKCLEIMERKDAVIAQLRQELENADLKFVNDQKNQNEDIDLLINRMDNQMNIMAKAYRRELSLIDDVIESERKVLLHHITEKWEALYKKLQEDSLAGLDRRKEIMREYEEEMKRVIIEHQEEFRAQKISFELEIQKLRQEVQNTKALCFMNIEKLDYSYAVLKQREDENAIVKNQQKRRINKLQDVINNLKKNYAELEENTRLEIQRLTDQVIKAHKNILDLVEKSNHFTSVNDKKYMQIWDMNAKNANELLDKILNIDKIIYEQALGLEWDPPEKTLLEKEDLPSYRNVMCTIEEENRMADEKKAICKSYKPANTIEEINLERRLLNHIIKQIADCCDYLIENKLLELLLPYTAKDQLVIRLDNVFQALNIKSEEELGFLLNFFLPYAYCPTCSKDISKSICETPPPPKMDVEQLDICGVAEEFTDDEAKLIADVREAICDEKLSSPSVISSSSQSSLTETLLPLAERTSTSFASISDIVKDDDQMQQRLLCDKGHLLEIETMFVTKALREFVERYHFVKWKEPQAFQEKLIEKKTVISRNMTIQDITNFWKRYTEIFPSKKERLWDGLLIGLKKYHKVLKERHQLNVEMKSLRRQNAELRRLLKTYIIQPEDVESSQDDTQSVCGNI</sequence>
<dbReference type="FunCoup" id="E2A978">
    <property type="interactions" value="22"/>
</dbReference>
<dbReference type="InParanoid" id="E2A978"/>
<protein>
    <submittedName>
        <fullName evidence="7">UPF0407 protein CG10958</fullName>
    </submittedName>
</protein>
<dbReference type="GO" id="GO:0070286">
    <property type="term" value="P:axonemal dynein complex assembly"/>
    <property type="evidence" value="ECO:0007669"/>
    <property type="project" value="InterPro"/>
</dbReference>
<dbReference type="Pfam" id="PF14772">
    <property type="entry name" value="NYD-SP28"/>
    <property type="match status" value="1"/>
</dbReference>
<dbReference type="AlphaFoldDB" id="E2A978"/>
<evidence type="ECO:0000256" key="1">
    <source>
        <dbReference type="ARBA" id="ARBA00009688"/>
    </source>
</evidence>
<keyword evidence="8" id="KW-1185">Reference proteome</keyword>
<feature type="coiled-coil region" evidence="3">
    <location>
        <begin position="81"/>
        <end position="125"/>
    </location>
</feature>
<name>E2A978_CAMFO</name>
<evidence type="ECO:0000259" key="6">
    <source>
        <dbReference type="Pfam" id="PF14775"/>
    </source>
</evidence>
<dbReference type="Pfam" id="PF14775">
    <property type="entry name" value="NYD-SP28_assoc"/>
    <property type="match status" value="1"/>
</dbReference>
<proteinExistence type="inferred from homology"/>
<dbReference type="InterPro" id="IPR039750">
    <property type="entry name" value="DRC1/DRC2"/>
</dbReference>
<feature type="coiled-coil region" evidence="3">
    <location>
        <begin position="244"/>
        <end position="293"/>
    </location>
</feature>
<evidence type="ECO:0000313" key="7">
    <source>
        <dbReference type="EMBL" id="EFN70063.1"/>
    </source>
</evidence>
<dbReference type="PANTHER" id="PTHR21625:SF1">
    <property type="entry name" value="DYNEIN REGULATORY COMPLEX PROTEIN 1"/>
    <property type="match status" value="1"/>
</dbReference>
<evidence type="ECO:0000259" key="5">
    <source>
        <dbReference type="Pfam" id="PF14772"/>
    </source>
</evidence>
<comment type="similarity">
    <text evidence="1">Belongs to the DRC1 family.</text>
</comment>
<dbReference type="Proteomes" id="UP000000311">
    <property type="component" value="Unassembled WGS sequence"/>
</dbReference>
<accession>E2A978</accession>
<dbReference type="GO" id="GO:0005858">
    <property type="term" value="C:axonemal dynein complex"/>
    <property type="evidence" value="ECO:0007669"/>
    <property type="project" value="InterPro"/>
</dbReference>
<organism evidence="8">
    <name type="scientific">Camponotus floridanus</name>
    <name type="common">Florida carpenter ant</name>
    <dbReference type="NCBI Taxonomy" id="104421"/>
    <lineage>
        <taxon>Eukaryota</taxon>
        <taxon>Metazoa</taxon>
        <taxon>Ecdysozoa</taxon>
        <taxon>Arthropoda</taxon>
        <taxon>Hexapoda</taxon>
        <taxon>Insecta</taxon>
        <taxon>Pterygota</taxon>
        <taxon>Neoptera</taxon>
        <taxon>Endopterygota</taxon>
        <taxon>Hymenoptera</taxon>
        <taxon>Apocrita</taxon>
        <taxon>Aculeata</taxon>
        <taxon>Formicoidea</taxon>
        <taxon>Formicidae</taxon>
        <taxon>Formicinae</taxon>
        <taxon>Camponotus</taxon>
    </lineage>
</organism>
<reference evidence="7 8" key="1">
    <citation type="journal article" date="2010" name="Science">
        <title>Genomic comparison of the ants Camponotus floridanus and Harpegnathos saltator.</title>
        <authorList>
            <person name="Bonasio R."/>
            <person name="Zhang G."/>
            <person name="Ye C."/>
            <person name="Mutti N.S."/>
            <person name="Fang X."/>
            <person name="Qin N."/>
            <person name="Donahue G."/>
            <person name="Yang P."/>
            <person name="Li Q."/>
            <person name="Li C."/>
            <person name="Zhang P."/>
            <person name="Huang Z."/>
            <person name="Berger S.L."/>
            <person name="Reinberg D."/>
            <person name="Wang J."/>
            <person name="Liebig J."/>
        </authorList>
    </citation>
    <scope>NUCLEOTIDE SEQUENCE [LARGE SCALE GENOMIC DNA]</scope>
    <source>
        <strain evidence="8">C129</strain>
    </source>
</reference>
<feature type="coiled-coil region" evidence="3">
    <location>
        <begin position="723"/>
        <end position="757"/>
    </location>
</feature>
<evidence type="ECO:0000313" key="8">
    <source>
        <dbReference type="Proteomes" id="UP000000311"/>
    </source>
</evidence>
<gene>
    <name evidence="7" type="ORF">EAG_14744</name>
</gene>
<feature type="coiled-coil region" evidence="3">
    <location>
        <begin position="153"/>
        <end position="180"/>
    </location>
</feature>
<feature type="domain" description="Dynein regulatory complex protein 1/2 N-terminal" evidence="5">
    <location>
        <begin position="84"/>
        <end position="185"/>
    </location>
</feature>
<feature type="domain" description="Dynein regulatory complex protein 1 C-terminal" evidence="6">
    <location>
        <begin position="697"/>
        <end position="755"/>
    </location>
</feature>
<dbReference type="GO" id="GO:0060285">
    <property type="term" value="P:cilium-dependent cell motility"/>
    <property type="evidence" value="ECO:0007669"/>
    <property type="project" value="TreeGrafter"/>
</dbReference>
<dbReference type="OrthoDB" id="10260459at2759"/>
<feature type="coiled-coil region" evidence="3">
    <location>
        <begin position="319"/>
        <end position="357"/>
    </location>
</feature>
<dbReference type="GO" id="GO:0003352">
    <property type="term" value="P:regulation of cilium movement"/>
    <property type="evidence" value="ECO:0007669"/>
    <property type="project" value="TreeGrafter"/>
</dbReference>
<feature type="region of interest" description="Disordered" evidence="4">
    <location>
        <begin position="1"/>
        <end position="25"/>
    </location>
</feature>
<dbReference type="InterPro" id="IPR029440">
    <property type="entry name" value="DRC1_C"/>
</dbReference>